<gene>
    <name evidence="2" type="ORF">F3J40_10815</name>
</gene>
<sequence>MGLAGGLNLYVYEPGQFNWADPWGLSKCPTVTRGQNGEVLTARATVSPADLKTGTGINASARAAARAMGFQTDDAGHILAKVLGGQGGKGNIFPQLPAINRGGYRVFENEVRTYISKNGSVDIDWKFIYSNGGTRPTGIIYNVSQNGKTVLYSIFGN</sequence>
<evidence type="ECO:0000259" key="1">
    <source>
        <dbReference type="Pfam" id="PF13930"/>
    </source>
</evidence>
<dbReference type="InterPro" id="IPR044927">
    <property type="entry name" value="Endonuclea_NS_2"/>
</dbReference>
<dbReference type="EMBL" id="VWXF01000004">
    <property type="protein sequence ID" value="NIF22089.1"/>
    <property type="molecule type" value="Genomic_DNA"/>
</dbReference>
<dbReference type="Pfam" id="PF13930">
    <property type="entry name" value="Endonuclea_NS_2"/>
    <property type="match status" value="1"/>
</dbReference>
<organism evidence="2 3">
    <name type="scientific">Candidatus Pantoea multigeneris</name>
    <dbReference type="NCBI Taxonomy" id="2608357"/>
    <lineage>
        <taxon>Bacteria</taxon>
        <taxon>Pseudomonadati</taxon>
        <taxon>Pseudomonadota</taxon>
        <taxon>Gammaproteobacteria</taxon>
        <taxon>Enterobacterales</taxon>
        <taxon>Erwiniaceae</taxon>
        <taxon>Pantoea</taxon>
    </lineage>
</organism>
<protein>
    <recommendedName>
        <fullName evidence="1">Type VII secretion system protein EssD-like domain-containing protein</fullName>
    </recommendedName>
</protein>
<comment type="caution">
    <text evidence="2">The sequence shown here is derived from an EMBL/GenBank/DDBJ whole genome shotgun (WGS) entry which is preliminary data.</text>
</comment>
<feature type="domain" description="Type VII secretion system protein EssD-like" evidence="1">
    <location>
        <begin position="63"/>
        <end position="141"/>
    </location>
</feature>
<accession>A0ABX0REJ2</accession>
<keyword evidence="3" id="KW-1185">Reference proteome</keyword>
<dbReference type="InterPro" id="IPR044929">
    <property type="entry name" value="DNA/RNA_non-sp_Endonuclease_sf"/>
</dbReference>
<dbReference type="Proteomes" id="UP001515683">
    <property type="component" value="Unassembled WGS sequence"/>
</dbReference>
<name>A0ABX0REJ2_9GAMM</name>
<evidence type="ECO:0000313" key="3">
    <source>
        <dbReference type="Proteomes" id="UP001515683"/>
    </source>
</evidence>
<dbReference type="Gene3D" id="3.40.570.10">
    <property type="entry name" value="Extracellular Endonuclease, subunit A"/>
    <property type="match status" value="1"/>
</dbReference>
<proteinExistence type="predicted"/>
<evidence type="ECO:0000313" key="2">
    <source>
        <dbReference type="EMBL" id="NIF22089.1"/>
    </source>
</evidence>
<reference evidence="2 3" key="1">
    <citation type="journal article" date="2019" name="bioRxiv">
        <title>Bacteria contribute to plant secondary compound degradation in a generalist herbivore system.</title>
        <authorList>
            <person name="Francoeur C.B."/>
            <person name="Khadempour L."/>
            <person name="Moreira-Soto R.D."/>
            <person name="Gotting K."/>
            <person name="Book A.J."/>
            <person name="Pinto-Tomas A.A."/>
            <person name="Keefover-Ring K."/>
            <person name="Currie C.R."/>
        </authorList>
    </citation>
    <scope>NUCLEOTIDE SEQUENCE [LARGE SCALE GENOMIC DNA]</scope>
    <source>
        <strain evidence="2">Acro-835</strain>
    </source>
</reference>